<dbReference type="CDD" id="cd12148">
    <property type="entry name" value="fungal_TF_MHR"/>
    <property type="match status" value="1"/>
</dbReference>
<reference evidence="4 5" key="1">
    <citation type="journal article" date="2013" name="PLoS Genet.">
        <title>The genome and development-dependent transcriptomes of Pyronema confluens: a window into fungal evolution.</title>
        <authorList>
            <person name="Traeger S."/>
            <person name="Altegoer F."/>
            <person name="Freitag M."/>
            <person name="Gabaldon T."/>
            <person name="Kempken F."/>
            <person name="Kumar A."/>
            <person name="Marcet-Houben M."/>
            <person name="Poggeler S."/>
            <person name="Stajich J.E."/>
            <person name="Nowrousian M."/>
        </authorList>
    </citation>
    <scope>NUCLEOTIDE SEQUENCE [LARGE SCALE GENOMIC DNA]</scope>
    <source>
        <strain evidence="5">CBS 100304</strain>
        <tissue evidence="4">Vegetative mycelium</tissue>
    </source>
</reference>
<dbReference type="OrthoDB" id="2264294at2759"/>
<evidence type="ECO:0000259" key="3">
    <source>
        <dbReference type="SMART" id="SM00906"/>
    </source>
</evidence>
<feature type="compositionally biased region" description="Low complexity" evidence="2">
    <location>
        <begin position="734"/>
        <end position="765"/>
    </location>
</feature>
<dbReference type="PANTHER" id="PTHR31668">
    <property type="entry name" value="GLUCOSE TRANSPORT TRANSCRIPTION REGULATOR RGT1-RELATED-RELATED"/>
    <property type="match status" value="1"/>
</dbReference>
<dbReference type="GO" id="GO:0008270">
    <property type="term" value="F:zinc ion binding"/>
    <property type="evidence" value="ECO:0007669"/>
    <property type="project" value="InterPro"/>
</dbReference>
<gene>
    <name evidence="4" type="ORF">PCON_08568</name>
</gene>
<dbReference type="OMA" id="IAINWWD"/>
<dbReference type="InterPro" id="IPR050797">
    <property type="entry name" value="Carb_Metab_Trans_Reg"/>
</dbReference>
<dbReference type="PANTHER" id="PTHR31668:SF4">
    <property type="entry name" value="TRANSCRIPTIONAL ACTIVATOR PROTEIN DAL81"/>
    <property type="match status" value="1"/>
</dbReference>
<dbReference type="GO" id="GO:0003677">
    <property type="term" value="F:DNA binding"/>
    <property type="evidence" value="ECO:0007669"/>
    <property type="project" value="InterPro"/>
</dbReference>
<feature type="region of interest" description="Disordered" evidence="2">
    <location>
        <begin position="22"/>
        <end position="72"/>
    </location>
</feature>
<organism evidence="4 5">
    <name type="scientific">Pyronema omphalodes (strain CBS 100304)</name>
    <name type="common">Pyronema confluens</name>
    <dbReference type="NCBI Taxonomy" id="1076935"/>
    <lineage>
        <taxon>Eukaryota</taxon>
        <taxon>Fungi</taxon>
        <taxon>Dikarya</taxon>
        <taxon>Ascomycota</taxon>
        <taxon>Pezizomycotina</taxon>
        <taxon>Pezizomycetes</taxon>
        <taxon>Pezizales</taxon>
        <taxon>Pyronemataceae</taxon>
        <taxon>Pyronema</taxon>
    </lineage>
</organism>
<protein>
    <submittedName>
        <fullName evidence="4">Similar to Transcriptional activator protein DAL81 acc. no. P21657</fullName>
    </submittedName>
</protein>
<keyword evidence="5" id="KW-1185">Reference proteome</keyword>
<dbReference type="Pfam" id="PF04082">
    <property type="entry name" value="Fungal_trans"/>
    <property type="match status" value="1"/>
</dbReference>
<dbReference type="AlphaFoldDB" id="U4LSR7"/>
<feature type="region of interest" description="Disordered" evidence="2">
    <location>
        <begin position="733"/>
        <end position="782"/>
    </location>
</feature>
<sequence length="782" mass="87496">MNEGADKCVLCQFHSQECTFVQSPQPRKRRLAGEHANGTGQKRSRNTSPSSPRRNNSSKPIREVPPITDYSAHPNNALFNTLGLQGDRHSHLVGPTAEYEQCLIDLCPFDSKDEYSLSTFSKTTSFRRVSDETTFTNYPDEPTPSNPEFYKDCDEIERIVSPNGQRLLNLYFRIVHPSFPILHKRVFLEKYARTHREFSAPLLAAVYILALHWWNYDPELTSVPKPDVAALEILAMKTMNEVIHRPKLSTVQAGLLLLQRNEMQGSAWTFTAQLVAIGQELGLHLDCTTWKIPRWEKGLRRRLAWGLFMQDKWGALTHGRPTHITKSNWAVRPVELEDFPDSVAAYEMVKTERTEEDEDIFQEVEKGRLLFEQMIQLSQLMADVLGAFFTVEAQMAFTGKGGTQKVLDRAKPIQIRLKGWFVQLPDCLRMDATTKNRRLSSTGFLHLAYFATEITLHRQILRTLSTPTSVDPYLLHICRSAAKTRLISAMDFVNRLKPEHLQSFWYFSSKVNFALIGTFGALLWATSPTIQEAEFYKARLSEYRWTLRVSSRGAHFMEFAVGVLDASAGYLQQEQLKKRGPLVVNGNYQSTVGNGENLGLGMGVGSGNIDLSQPPPLPPPGWRSTPEVTQRSRGHLSPVTNPSLDGKDEEDDNGLGLGLDGPDDMEDLDIEDVGDHSGGDDDDDEEDYDEIMDEDAYSDEADKMLSAQARYAGIAASVNARRGTNVSAGFAAYQNQQQQQQQQQQQTNSSASTPASTTASSGSNAGMDFFMIPNTGFGSGGE</sequence>
<feature type="compositionally biased region" description="Acidic residues" evidence="2">
    <location>
        <begin position="661"/>
        <end position="672"/>
    </location>
</feature>
<feature type="domain" description="Xylanolytic transcriptional activator regulatory" evidence="3">
    <location>
        <begin position="267"/>
        <end position="339"/>
    </location>
</feature>
<evidence type="ECO:0000313" key="5">
    <source>
        <dbReference type="Proteomes" id="UP000018144"/>
    </source>
</evidence>
<evidence type="ECO:0000256" key="2">
    <source>
        <dbReference type="SAM" id="MobiDB-lite"/>
    </source>
</evidence>
<feature type="compositionally biased region" description="Low complexity" evidence="2">
    <location>
        <begin position="46"/>
        <end position="59"/>
    </location>
</feature>
<dbReference type="GO" id="GO:0005634">
    <property type="term" value="C:nucleus"/>
    <property type="evidence" value="ECO:0007669"/>
    <property type="project" value="TreeGrafter"/>
</dbReference>
<dbReference type="GO" id="GO:0006351">
    <property type="term" value="P:DNA-templated transcription"/>
    <property type="evidence" value="ECO:0007669"/>
    <property type="project" value="InterPro"/>
</dbReference>
<accession>U4LSR7</accession>
<dbReference type="Proteomes" id="UP000018144">
    <property type="component" value="Unassembled WGS sequence"/>
</dbReference>
<dbReference type="STRING" id="1076935.U4LSR7"/>
<name>U4LSR7_PYROM</name>
<feature type="region of interest" description="Disordered" evidence="2">
    <location>
        <begin position="603"/>
        <end position="687"/>
    </location>
</feature>
<dbReference type="GO" id="GO:0001080">
    <property type="term" value="P:nitrogen catabolite activation of transcription from RNA polymerase II promoter"/>
    <property type="evidence" value="ECO:0007669"/>
    <property type="project" value="TreeGrafter"/>
</dbReference>
<proteinExistence type="predicted"/>
<dbReference type="InterPro" id="IPR007219">
    <property type="entry name" value="XnlR_reg_dom"/>
</dbReference>
<dbReference type="EMBL" id="HF935439">
    <property type="protein sequence ID" value="CCX30371.1"/>
    <property type="molecule type" value="Genomic_DNA"/>
</dbReference>
<dbReference type="SMART" id="SM00906">
    <property type="entry name" value="Fungal_trans"/>
    <property type="match status" value="1"/>
</dbReference>
<keyword evidence="1" id="KW-0539">Nucleus</keyword>
<evidence type="ECO:0000256" key="1">
    <source>
        <dbReference type="ARBA" id="ARBA00023242"/>
    </source>
</evidence>
<dbReference type="eggNOG" id="ENOG502QQXX">
    <property type="taxonomic scope" value="Eukaryota"/>
</dbReference>
<evidence type="ECO:0000313" key="4">
    <source>
        <dbReference type="EMBL" id="CCX30371.1"/>
    </source>
</evidence>